<comment type="catalytic activity">
    <reaction evidence="5 6">
        <text>cytidine(34) in tRNA(Ile2) + L-lysine + ATP = lysidine(34) in tRNA(Ile2) + AMP + diphosphate + H(+)</text>
        <dbReference type="Rhea" id="RHEA:43744"/>
        <dbReference type="Rhea" id="RHEA-COMP:10625"/>
        <dbReference type="Rhea" id="RHEA-COMP:10670"/>
        <dbReference type="ChEBI" id="CHEBI:15378"/>
        <dbReference type="ChEBI" id="CHEBI:30616"/>
        <dbReference type="ChEBI" id="CHEBI:32551"/>
        <dbReference type="ChEBI" id="CHEBI:33019"/>
        <dbReference type="ChEBI" id="CHEBI:82748"/>
        <dbReference type="ChEBI" id="CHEBI:83665"/>
        <dbReference type="ChEBI" id="CHEBI:456215"/>
        <dbReference type="EC" id="6.3.4.19"/>
    </reaction>
</comment>
<dbReference type="RefSeq" id="WP_200337326.1">
    <property type="nucleotide sequence ID" value="NZ_CP066786.1"/>
</dbReference>
<feature type="domain" description="tRNA(Ile)-lysidine/2-thiocytidine synthase N-terminal" evidence="7">
    <location>
        <begin position="33"/>
        <end position="214"/>
    </location>
</feature>
<dbReference type="Proteomes" id="UP000596083">
    <property type="component" value="Chromosome"/>
</dbReference>
<dbReference type="NCBIfam" id="TIGR02432">
    <property type="entry name" value="lysidine_TilS_N"/>
    <property type="match status" value="1"/>
</dbReference>
<evidence type="ECO:0000259" key="7">
    <source>
        <dbReference type="Pfam" id="PF01171"/>
    </source>
</evidence>
<dbReference type="AlphaFoldDB" id="A0A7T7HMF8"/>
<dbReference type="EC" id="6.3.4.19" evidence="6"/>
<keyword evidence="6" id="KW-0963">Cytoplasm</keyword>
<dbReference type="InterPro" id="IPR012094">
    <property type="entry name" value="tRNA_Ile_lys_synt"/>
</dbReference>
<keyword evidence="2 6" id="KW-0819">tRNA processing</keyword>
<dbReference type="InterPro" id="IPR014729">
    <property type="entry name" value="Rossmann-like_a/b/a_fold"/>
</dbReference>
<sequence length="440" mass="46969">MLTPAPAAVSSNACAVEAVARQFLLSLKKDCHLLVAVSGGGDSIGLLTALDEARRASGREDVRLSAATVDHALRAAAAEEAAWVETFCAARGIAHATLRWTGEKPASGLMAAARDARYRLLAGEAKRLGAHAIALAHTMEDQAETLAMRRARNGSALASGMAERTLVDAAIWVVRPFLRVRRGTIRAFLDGRGLCWIDDPSNEDARFERVRVRRMVRDRVEALAGEAESAARVRRALSQEAASLFASAATLREGVLAELDARLLTDAPAPARYLLNLLIPVLGGLAYGPGGAALERAMALCAGPHGARMTAGRCLLEKHRDALFVVREGRDLGQNEIPPGRSVIWDGRFRIENRSSETLRVAPAGVDAASSGAEAFLPRRLARLAGKVRPALPPFEVVSCTPFLAPFDRFLPGFELALANAIAAAFARPAYPDPAPAYLR</sequence>
<accession>A0A7T7HMF8</accession>
<dbReference type="GO" id="GO:0006400">
    <property type="term" value="P:tRNA modification"/>
    <property type="evidence" value="ECO:0007669"/>
    <property type="project" value="UniProtKB-UniRule"/>
</dbReference>
<dbReference type="PANTHER" id="PTHR43033">
    <property type="entry name" value="TRNA(ILE)-LYSIDINE SYNTHASE-RELATED"/>
    <property type="match status" value="1"/>
</dbReference>
<dbReference type="SUPFAM" id="SSF52402">
    <property type="entry name" value="Adenine nucleotide alpha hydrolases-like"/>
    <property type="match status" value="1"/>
</dbReference>
<keyword evidence="1 6" id="KW-0436">Ligase</keyword>
<keyword evidence="4 6" id="KW-0067">ATP-binding</keyword>
<dbReference type="PANTHER" id="PTHR43033:SF1">
    <property type="entry name" value="TRNA(ILE)-LYSIDINE SYNTHASE-RELATED"/>
    <property type="match status" value="1"/>
</dbReference>
<dbReference type="GO" id="GO:0032267">
    <property type="term" value="F:tRNA(Ile)-lysidine synthase activity"/>
    <property type="evidence" value="ECO:0007669"/>
    <property type="project" value="UniProtKB-EC"/>
</dbReference>
<comment type="domain">
    <text evidence="6">The N-terminal region contains the highly conserved SGGXDS motif, predicted to be a P-loop motif involved in ATP binding.</text>
</comment>
<comment type="function">
    <text evidence="6">Ligates lysine onto the cytidine present at position 34 of the AUA codon-specific tRNA(Ile) that contains the anticodon CAU, in an ATP-dependent manner. Cytidine is converted to lysidine, thus changing the amino acid specificity of the tRNA from methionine to isoleucine.</text>
</comment>
<proteinExistence type="inferred from homology"/>
<comment type="similarity">
    <text evidence="6">Belongs to the tRNA(Ile)-lysidine synthase family.</text>
</comment>
<evidence type="ECO:0000256" key="1">
    <source>
        <dbReference type="ARBA" id="ARBA00022598"/>
    </source>
</evidence>
<dbReference type="InterPro" id="IPR011063">
    <property type="entry name" value="TilS/TtcA_N"/>
</dbReference>
<evidence type="ECO:0000256" key="6">
    <source>
        <dbReference type="HAMAP-Rule" id="MF_01161"/>
    </source>
</evidence>
<feature type="binding site" evidence="6">
    <location>
        <begin position="38"/>
        <end position="43"/>
    </location>
    <ligand>
        <name>ATP</name>
        <dbReference type="ChEBI" id="CHEBI:30616"/>
    </ligand>
</feature>
<dbReference type="HAMAP" id="MF_01161">
    <property type="entry name" value="tRNA_Ile_lys_synt"/>
    <property type="match status" value="1"/>
</dbReference>
<dbReference type="InterPro" id="IPR012795">
    <property type="entry name" value="tRNA_Ile_lys_synt_N"/>
</dbReference>
<comment type="subcellular location">
    <subcellularLocation>
        <location evidence="6">Cytoplasm</location>
    </subcellularLocation>
</comment>
<gene>
    <name evidence="6 8" type="primary">tilS</name>
    <name evidence="8" type="ORF">JET14_06520</name>
</gene>
<dbReference type="KEGG" id="mlut:JET14_06520"/>
<dbReference type="CDD" id="cd01992">
    <property type="entry name" value="TilS_N"/>
    <property type="match status" value="1"/>
</dbReference>
<reference evidence="8 9" key="1">
    <citation type="submission" date="2020-12" db="EMBL/GenBank/DDBJ databases">
        <authorList>
            <person name="Zheng R.K."/>
            <person name="Sun C.M."/>
        </authorList>
    </citation>
    <scope>NUCLEOTIDE SEQUENCE [LARGE SCALE GENOMIC DNA]</scope>
    <source>
        <strain evidence="8 9">ZRK001</strain>
    </source>
</reference>
<protein>
    <recommendedName>
        <fullName evidence="6">tRNA(Ile)-lysidine synthase</fullName>
        <ecNumber evidence="6">6.3.4.19</ecNumber>
    </recommendedName>
    <alternativeName>
        <fullName evidence="6">tRNA(Ile)-2-lysyl-cytidine synthase</fullName>
    </alternativeName>
    <alternativeName>
        <fullName evidence="6">tRNA(Ile)-lysidine synthetase</fullName>
    </alternativeName>
</protein>
<evidence type="ECO:0000256" key="3">
    <source>
        <dbReference type="ARBA" id="ARBA00022741"/>
    </source>
</evidence>
<evidence type="ECO:0000313" key="9">
    <source>
        <dbReference type="Proteomes" id="UP000596083"/>
    </source>
</evidence>
<keyword evidence="3 6" id="KW-0547">Nucleotide-binding</keyword>
<evidence type="ECO:0000256" key="2">
    <source>
        <dbReference type="ARBA" id="ARBA00022694"/>
    </source>
</evidence>
<name>A0A7T7HMF8_9HYPH</name>
<dbReference type="GO" id="GO:0005524">
    <property type="term" value="F:ATP binding"/>
    <property type="evidence" value="ECO:0007669"/>
    <property type="project" value="UniProtKB-UniRule"/>
</dbReference>
<dbReference type="EMBL" id="CP066786">
    <property type="protein sequence ID" value="QQM31814.1"/>
    <property type="molecule type" value="Genomic_DNA"/>
</dbReference>
<dbReference type="Pfam" id="PF01171">
    <property type="entry name" value="ATP_bind_3"/>
    <property type="match status" value="1"/>
</dbReference>
<evidence type="ECO:0000256" key="4">
    <source>
        <dbReference type="ARBA" id="ARBA00022840"/>
    </source>
</evidence>
<dbReference type="GO" id="GO:0005737">
    <property type="term" value="C:cytoplasm"/>
    <property type="evidence" value="ECO:0007669"/>
    <property type="project" value="UniProtKB-SubCell"/>
</dbReference>
<evidence type="ECO:0000313" key="8">
    <source>
        <dbReference type="EMBL" id="QQM31814.1"/>
    </source>
</evidence>
<organism evidence="8 9">
    <name type="scientific">Martelella lutilitoris</name>
    <dbReference type="NCBI Taxonomy" id="2583532"/>
    <lineage>
        <taxon>Bacteria</taxon>
        <taxon>Pseudomonadati</taxon>
        <taxon>Pseudomonadota</taxon>
        <taxon>Alphaproteobacteria</taxon>
        <taxon>Hyphomicrobiales</taxon>
        <taxon>Aurantimonadaceae</taxon>
        <taxon>Martelella</taxon>
    </lineage>
</organism>
<evidence type="ECO:0000256" key="5">
    <source>
        <dbReference type="ARBA" id="ARBA00048539"/>
    </source>
</evidence>
<dbReference type="Gene3D" id="3.40.50.620">
    <property type="entry name" value="HUPs"/>
    <property type="match status" value="1"/>
</dbReference>